<gene>
    <name evidence="5" type="ORF">NA56DRAFT_748042</name>
</gene>
<dbReference type="InterPro" id="IPR038656">
    <property type="entry name" value="Peptidase_G1_sf"/>
</dbReference>
<dbReference type="InterPro" id="IPR013320">
    <property type="entry name" value="ConA-like_dom_sf"/>
</dbReference>
<dbReference type="InterPro" id="IPR000210">
    <property type="entry name" value="BTB/POZ_dom"/>
</dbReference>
<accession>A0A2J6Q7M5</accession>
<keyword evidence="3" id="KW-0732">Signal</keyword>
<dbReference type="Pfam" id="PF00651">
    <property type="entry name" value="BTB"/>
    <property type="match status" value="1"/>
</dbReference>
<dbReference type="Pfam" id="PF01828">
    <property type="entry name" value="Peptidase_A4"/>
    <property type="match status" value="1"/>
</dbReference>
<keyword evidence="5" id="KW-0430">Lectin</keyword>
<dbReference type="InterPro" id="IPR000250">
    <property type="entry name" value="Peptidase_G1"/>
</dbReference>
<protein>
    <submittedName>
        <fullName evidence="5">Concanavalin A-like lectin/glucanase</fullName>
    </submittedName>
</protein>
<feature type="chain" id="PRO_5014453541" evidence="3">
    <location>
        <begin position="20"/>
        <end position="494"/>
    </location>
</feature>
<feature type="domain" description="BTB" evidence="4">
    <location>
        <begin position="292"/>
        <end position="366"/>
    </location>
</feature>
<feature type="signal peptide" evidence="3">
    <location>
        <begin position="1"/>
        <end position="19"/>
    </location>
</feature>
<dbReference type="AlphaFoldDB" id="A0A2J6Q7M5"/>
<dbReference type="GO" id="GO:0030246">
    <property type="term" value="F:carbohydrate binding"/>
    <property type="evidence" value="ECO:0007669"/>
    <property type="project" value="UniProtKB-KW"/>
</dbReference>
<dbReference type="SUPFAM" id="SSF49899">
    <property type="entry name" value="Concanavalin A-like lectins/glucanases"/>
    <property type="match status" value="1"/>
</dbReference>
<proteinExistence type="predicted"/>
<evidence type="ECO:0000313" key="5">
    <source>
        <dbReference type="EMBL" id="PMD22253.1"/>
    </source>
</evidence>
<dbReference type="CDD" id="cd18186">
    <property type="entry name" value="BTB_POZ_ZBTB_KLHL-like"/>
    <property type="match status" value="1"/>
</dbReference>
<dbReference type="Proteomes" id="UP000235672">
    <property type="component" value="Unassembled WGS sequence"/>
</dbReference>
<dbReference type="Gene3D" id="3.30.710.10">
    <property type="entry name" value="Potassium Channel Kv1.1, Chain A"/>
    <property type="match status" value="1"/>
</dbReference>
<evidence type="ECO:0000313" key="6">
    <source>
        <dbReference type="Proteomes" id="UP000235672"/>
    </source>
</evidence>
<dbReference type="PRINTS" id="PR00977">
    <property type="entry name" value="SCYTLDPTASE"/>
</dbReference>
<feature type="region of interest" description="Disordered" evidence="2">
    <location>
        <begin position="237"/>
        <end position="265"/>
    </location>
</feature>
<feature type="active site" description="Proton acceptor" evidence="1">
    <location>
        <position position="175"/>
    </location>
</feature>
<dbReference type="CDD" id="cd13426">
    <property type="entry name" value="Peptidase_G1"/>
    <property type="match status" value="1"/>
</dbReference>
<keyword evidence="6" id="KW-1185">Reference proteome</keyword>
<dbReference type="SUPFAM" id="SSF54695">
    <property type="entry name" value="POZ domain"/>
    <property type="match status" value="1"/>
</dbReference>
<dbReference type="PANTHER" id="PTHR37536">
    <property type="entry name" value="PUTATIVE (AFU_ORTHOLOGUE AFUA_3G02970)-RELATED"/>
    <property type="match status" value="1"/>
</dbReference>
<evidence type="ECO:0000256" key="3">
    <source>
        <dbReference type="SAM" id="SignalP"/>
    </source>
</evidence>
<evidence type="ECO:0000256" key="2">
    <source>
        <dbReference type="SAM" id="MobiDB-lite"/>
    </source>
</evidence>
<feature type="compositionally biased region" description="Polar residues" evidence="2">
    <location>
        <begin position="252"/>
        <end position="265"/>
    </location>
</feature>
<reference evidence="5 6" key="1">
    <citation type="submission" date="2016-05" db="EMBL/GenBank/DDBJ databases">
        <title>A degradative enzymes factory behind the ericoid mycorrhizal symbiosis.</title>
        <authorList>
            <consortium name="DOE Joint Genome Institute"/>
            <person name="Martino E."/>
            <person name="Morin E."/>
            <person name="Grelet G."/>
            <person name="Kuo A."/>
            <person name="Kohler A."/>
            <person name="Daghino S."/>
            <person name="Barry K."/>
            <person name="Choi C."/>
            <person name="Cichocki N."/>
            <person name="Clum A."/>
            <person name="Copeland A."/>
            <person name="Hainaut M."/>
            <person name="Haridas S."/>
            <person name="Labutti K."/>
            <person name="Lindquist E."/>
            <person name="Lipzen A."/>
            <person name="Khouja H.-R."/>
            <person name="Murat C."/>
            <person name="Ohm R."/>
            <person name="Olson A."/>
            <person name="Spatafora J."/>
            <person name="Veneault-Fourrey C."/>
            <person name="Henrissat B."/>
            <person name="Grigoriev I."/>
            <person name="Martin F."/>
            <person name="Perotto S."/>
        </authorList>
    </citation>
    <scope>NUCLEOTIDE SEQUENCE [LARGE SCALE GENOMIC DNA]</scope>
    <source>
        <strain evidence="5 6">UAMH 7357</strain>
    </source>
</reference>
<name>A0A2J6Q7M5_9HELO</name>
<dbReference type="PROSITE" id="PS50097">
    <property type="entry name" value="BTB"/>
    <property type="match status" value="1"/>
</dbReference>
<dbReference type="Gene3D" id="2.60.120.700">
    <property type="entry name" value="Peptidase G1"/>
    <property type="match status" value="1"/>
</dbReference>
<dbReference type="OrthoDB" id="194443at2759"/>
<dbReference type="EMBL" id="KZ613478">
    <property type="protein sequence ID" value="PMD22253.1"/>
    <property type="molecule type" value="Genomic_DNA"/>
</dbReference>
<sequence>MKLSFVLFATTIFAHQDTAFQPSRTLRVSEEVAKDGTNSMTTTNWAGAYVGPPAPETSFYAIVGSFIAPDPKPPSNDEGNGPWQGSAWAVTRDANGTLETSFWAWYEWLPNASTAFTNFSISSGDIITVLCETDNFTKGTCVLQNQNTHYSVSELLLAPSTESALLGANAEWIVEDFSVNNGLAAFANFEKVEWFDCEAYTMPVVGEGGDVLFTPGNGSQVILTNGNAVLTSSTMMGKNMTRQRLNRKPKANRSTDSNSLETASIPSLQNPQSVVTVIVSSHPAPKDSSEVNKVTTAANHQTGEPSLKRFIIHKNFLCFYSPFFASAFNGPYKEGKTQMMNLSEIDLEAFGMFVYWLYQRKLPTHTVDFEDVDLVHLANLWILGDRFLIPSLQNNAAARIHTIINEGKLEGFQEFINIAYRYREGHNELAKLAVWTVIKEDQSIFDAIWQESGFPPAMALEIMRLLKTHYESLKCVKKLPMPPSDAFKVKEYKG</sequence>
<dbReference type="PANTHER" id="PTHR37536:SF1">
    <property type="entry name" value="ASPERGILLOPEPSIN, PUTAITVE (AFU_ORTHOLOGUE AFUA_7G01200)"/>
    <property type="match status" value="1"/>
</dbReference>
<dbReference type="SMART" id="SM00225">
    <property type="entry name" value="BTB"/>
    <property type="match status" value="1"/>
</dbReference>
<organism evidence="5 6">
    <name type="scientific">Hyaloscypha hepaticicola</name>
    <dbReference type="NCBI Taxonomy" id="2082293"/>
    <lineage>
        <taxon>Eukaryota</taxon>
        <taxon>Fungi</taxon>
        <taxon>Dikarya</taxon>
        <taxon>Ascomycota</taxon>
        <taxon>Pezizomycotina</taxon>
        <taxon>Leotiomycetes</taxon>
        <taxon>Helotiales</taxon>
        <taxon>Hyaloscyphaceae</taxon>
        <taxon>Hyaloscypha</taxon>
    </lineage>
</organism>
<dbReference type="GO" id="GO:0006508">
    <property type="term" value="P:proteolysis"/>
    <property type="evidence" value="ECO:0007669"/>
    <property type="project" value="InterPro"/>
</dbReference>
<dbReference type="GO" id="GO:0070007">
    <property type="term" value="F:glutamic-type endopeptidase activity"/>
    <property type="evidence" value="ECO:0007669"/>
    <property type="project" value="InterPro"/>
</dbReference>
<dbReference type="InterPro" id="IPR011333">
    <property type="entry name" value="SKP1/BTB/POZ_sf"/>
</dbReference>
<evidence type="ECO:0000256" key="1">
    <source>
        <dbReference type="PIRSR" id="PIRSR600250-50"/>
    </source>
</evidence>
<evidence type="ECO:0000259" key="4">
    <source>
        <dbReference type="PROSITE" id="PS50097"/>
    </source>
</evidence>